<dbReference type="EMBL" id="JAVDXT010000001">
    <property type="protein sequence ID" value="MDR7377094.1"/>
    <property type="molecule type" value="Genomic_DNA"/>
</dbReference>
<protein>
    <submittedName>
        <fullName evidence="3">Chromosome segregation ATPase</fullName>
    </submittedName>
</protein>
<evidence type="ECO:0000256" key="1">
    <source>
        <dbReference type="SAM" id="MobiDB-lite"/>
    </source>
</evidence>
<feature type="region of interest" description="Disordered" evidence="1">
    <location>
        <begin position="300"/>
        <end position="324"/>
    </location>
</feature>
<reference evidence="3 4" key="1">
    <citation type="submission" date="2023-07" db="EMBL/GenBank/DDBJ databases">
        <title>Sorghum-associated microbial communities from plants grown in Nebraska, USA.</title>
        <authorList>
            <person name="Schachtman D."/>
        </authorList>
    </citation>
    <scope>NUCLEOTIDE SEQUENCE [LARGE SCALE GENOMIC DNA]</scope>
    <source>
        <strain evidence="3 4">BE313</strain>
    </source>
</reference>
<dbReference type="RefSeq" id="WP_310372516.1">
    <property type="nucleotide sequence ID" value="NZ_JAVDXT010000001.1"/>
</dbReference>
<comment type="caution">
    <text evidence="3">The sequence shown here is derived from an EMBL/GenBank/DDBJ whole genome shotgun (WGS) entry which is preliminary data.</text>
</comment>
<evidence type="ECO:0000259" key="2">
    <source>
        <dbReference type="Pfam" id="PF11740"/>
    </source>
</evidence>
<organism evidence="3 4">
    <name type="scientific">Rhodoferax ferrireducens</name>
    <dbReference type="NCBI Taxonomy" id="192843"/>
    <lineage>
        <taxon>Bacteria</taxon>
        <taxon>Pseudomonadati</taxon>
        <taxon>Pseudomonadota</taxon>
        <taxon>Betaproteobacteria</taxon>
        <taxon>Burkholderiales</taxon>
        <taxon>Comamonadaceae</taxon>
        <taxon>Rhodoferax</taxon>
    </lineage>
</organism>
<gene>
    <name evidence="3" type="ORF">J2X19_001752</name>
</gene>
<feature type="domain" description="KfrA N-terminal DNA-binding" evidence="2">
    <location>
        <begin position="3"/>
        <end position="119"/>
    </location>
</feature>
<feature type="compositionally biased region" description="Basic and acidic residues" evidence="1">
    <location>
        <begin position="170"/>
        <end position="189"/>
    </location>
</feature>
<keyword evidence="4" id="KW-1185">Reference proteome</keyword>
<dbReference type="InterPro" id="IPR021104">
    <property type="entry name" value="KfrA_DNA-bd_N"/>
</dbReference>
<dbReference type="Proteomes" id="UP001180487">
    <property type="component" value="Unassembled WGS sequence"/>
</dbReference>
<dbReference type="Pfam" id="PF11740">
    <property type="entry name" value="KfrA_N"/>
    <property type="match status" value="1"/>
</dbReference>
<evidence type="ECO:0000313" key="3">
    <source>
        <dbReference type="EMBL" id="MDR7377094.1"/>
    </source>
</evidence>
<name>A0ABU2C6X5_9BURK</name>
<evidence type="ECO:0000313" key="4">
    <source>
        <dbReference type="Proteomes" id="UP001180487"/>
    </source>
</evidence>
<proteinExistence type="predicted"/>
<accession>A0ABU2C6X5</accession>
<sequence length="324" mass="35674">MQQDDVWTAADALLAEGLRPTIERVRLKMGRGSPNTVGPLLETWFATLGPRLGVGEAKEEAGGLPAAVQQASIKLWEAALSQARKEVNIAAAAARQVLTDERAIFESRVAELAQQEAVFAERQAAAERALLVAQEQMADLAARLREAQTVLAERGQDIEALQSKLSAVEQQRDTERRRTEEERQRHAEERIRIDERTAANERRLMQDLDRERQEAKLAKAAVAAATQRAEAASQQSELDKRQLGEKLRQTDAELRSSRQALASTQERAAELRALLDAQAAASAATLKQLDVLLAHQTLPASVNAPEQVRIPKRAPKRSAETAQK</sequence>
<feature type="region of interest" description="Disordered" evidence="1">
    <location>
        <begin position="164"/>
        <end position="189"/>
    </location>
</feature>